<proteinExistence type="predicted"/>
<name>A0A8J2NZ06_9HEXA</name>
<dbReference type="Proteomes" id="UP000708208">
    <property type="component" value="Unassembled WGS sequence"/>
</dbReference>
<feature type="non-terminal residue" evidence="1">
    <location>
        <position position="30"/>
    </location>
</feature>
<comment type="caution">
    <text evidence="1">The sequence shown here is derived from an EMBL/GenBank/DDBJ whole genome shotgun (WGS) entry which is preliminary data.</text>
</comment>
<dbReference type="EMBL" id="CAJVCH010110849">
    <property type="protein sequence ID" value="CAG7724548.1"/>
    <property type="molecule type" value="Genomic_DNA"/>
</dbReference>
<sequence length="30" mass="3522">MSKPKDQVEQEKRMALSFRIPAFNIEGKDK</sequence>
<dbReference type="AlphaFoldDB" id="A0A8J2NZ06"/>
<gene>
    <name evidence="1" type="ORF">AFUS01_LOCUS13561</name>
</gene>
<accession>A0A8J2NZ06</accession>
<dbReference type="OrthoDB" id="330499at2759"/>
<keyword evidence="2" id="KW-1185">Reference proteome</keyword>
<reference evidence="1" key="1">
    <citation type="submission" date="2021-06" db="EMBL/GenBank/DDBJ databases">
        <authorList>
            <person name="Hodson N. C."/>
            <person name="Mongue J. A."/>
            <person name="Jaron S. K."/>
        </authorList>
    </citation>
    <scope>NUCLEOTIDE SEQUENCE</scope>
</reference>
<evidence type="ECO:0000313" key="2">
    <source>
        <dbReference type="Proteomes" id="UP000708208"/>
    </source>
</evidence>
<organism evidence="1 2">
    <name type="scientific">Allacma fusca</name>
    <dbReference type="NCBI Taxonomy" id="39272"/>
    <lineage>
        <taxon>Eukaryota</taxon>
        <taxon>Metazoa</taxon>
        <taxon>Ecdysozoa</taxon>
        <taxon>Arthropoda</taxon>
        <taxon>Hexapoda</taxon>
        <taxon>Collembola</taxon>
        <taxon>Symphypleona</taxon>
        <taxon>Sminthuridae</taxon>
        <taxon>Allacma</taxon>
    </lineage>
</organism>
<evidence type="ECO:0000313" key="1">
    <source>
        <dbReference type="EMBL" id="CAG7724548.1"/>
    </source>
</evidence>
<protein>
    <submittedName>
        <fullName evidence="1">Uncharacterized protein</fullName>
    </submittedName>
</protein>